<dbReference type="PANTHER" id="PTHR43663">
    <property type="entry name" value="CHROMATE TRANSPORT PROTEIN-RELATED"/>
    <property type="match status" value="1"/>
</dbReference>
<dbReference type="EMBL" id="JAMBOL010000049">
    <property type="protein sequence ID" value="MCM3716643.1"/>
    <property type="molecule type" value="Genomic_DNA"/>
</dbReference>
<dbReference type="GO" id="GO:0015109">
    <property type="term" value="F:chromate transmembrane transporter activity"/>
    <property type="evidence" value="ECO:0007669"/>
    <property type="project" value="InterPro"/>
</dbReference>
<dbReference type="PANTHER" id="PTHR43663:SF2">
    <property type="entry name" value="CHROMATE TRANSPORT PROTEIN-RELATED"/>
    <property type="match status" value="1"/>
</dbReference>
<dbReference type="Proteomes" id="UP001139179">
    <property type="component" value="Unassembled WGS sequence"/>
</dbReference>
<proteinExistence type="inferred from homology"/>
<evidence type="ECO:0000256" key="7">
    <source>
        <dbReference type="SAM" id="Phobius"/>
    </source>
</evidence>
<evidence type="ECO:0000313" key="8">
    <source>
        <dbReference type="EMBL" id="MCM3716643.1"/>
    </source>
</evidence>
<feature type="transmembrane region" description="Helical" evidence="7">
    <location>
        <begin position="12"/>
        <end position="32"/>
    </location>
</feature>
<dbReference type="InterPro" id="IPR052518">
    <property type="entry name" value="CHR_Transporter"/>
</dbReference>
<feature type="transmembrane region" description="Helical" evidence="7">
    <location>
        <begin position="52"/>
        <end position="71"/>
    </location>
</feature>
<evidence type="ECO:0000313" key="9">
    <source>
        <dbReference type="Proteomes" id="UP001139179"/>
    </source>
</evidence>
<protein>
    <submittedName>
        <fullName evidence="8">Chromate transporter</fullName>
    </submittedName>
</protein>
<keyword evidence="5 7" id="KW-1133">Transmembrane helix</keyword>
<evidence type="ECO:0000256" key="4">
    <source>
        <dbReference type="ARBA" id="ARBA00022692"/>
    </source>
</evidence>
<dbReference type="RefSeq" id="WP_251225291.1">
    <property type="nucleotide sequence ID" value="NZ_JAMBOL010000049.1"/>
</dbReference>
<dbReference type="GO" id="GO:0005886">
    <property type="term" value="C:plasma membrane"/>
    <property type="evidence" value="ECO:0007669"/>
    <property type="project" value="UniProtKB-SubCell"/>
</dbReference>
<keyword evidence="4 7" id="KW-0812">Transmembrane</keyword>
<keyword evidence="3" id="KW-1003">Cell membrane</keyword>
<sequence length="207" mass="22458">MHGSWSLIGQIFWSFFKIAPVTFGGGFAIISFIQDEVVERKKWIEPEEIADIFALAQSVPGAVAINSAIFIGHRVAGLRGAAAAMFGILIPTFLIIIGLCFVFVGVVDNQFAESAFTGIRAAIVALIAYAAIQVSKTAILDKTTFFLMVIMVLVLLFTHIHPIMIILSGGLIGIGLASLKQKMGLTVNLEKVEKDKEQIKERENHVG</sequence>
<keyword evidence="9" id="KW-1185">Reference proteome</keyword>
<dbReference type="InterPro" id="IPR003370">
    <property type="entry name" value="Chromate_transpt"/>
</dbReference>
<evidence type="ECO:0000256" key="1">
    <source>
        <dbReference type="ARBA" id="ARBA00004651"/>
    </source>
</evidence>
<dbReference type="AlphaFoldDB" id="A0A9X2DUI3"/>
<evidence type="ECO:0000256" key="6">
    <source>
        <dbReference type="ARBA" id="ARBA00023136"/>
    </source>
</evidence>
<name>A0A9X2DUI3_9BACI</name>
<evidence type="ECO:0000256" key="2">
    <source>
        <dbReference type="ARBA" id="ARBA00005262"/>
    </source>
</evidence>
<comment type="similarity">
    <text evidence="2">Belongs to the chromate ion transporter (CHR) (TC 2.A.51) family.</text>
</comment>
<keyword evidence="6 7" id="KW-0472">Membrane</keyword>
<gene>
    <name evidence="8" type="ORF">M3202_21610</name>
</gene>
<dbReference type="Pfam" id="PF02417">
    <property type="entry name" value="Chromate_transp"/>
    <property type="match status" value="1"/>
</dbReference>
<evidence type="ECO:0000256" key="3">
    <source>
        <dbReference type="ARBA" id="ARBA00022475"/>
    </source>
</evidence>
<accession>A0A9X2DUI3</accession>
<feature type="transmembrane region" description="Helical" evidence="7">
    <location>
        <begin position="111"/>
        <end position="132"/>
    </location>
</feature>
<comment type="subcellular location">
    <subcellularLocation>
        <location evidence="1">Cell membrane</location>
        <topology evidence="1">Multi-pass membrane protein</topology>
    </subcellularLocation>
</comment>
<feature type="transmembrane region" description="Helical" evidence="7">
    <location>
        <begin position="83"/>
        <end position="105"/>
    </location>
</feature>
<reference evidence="8" key="1">
    <citation type="submission" date="2022-05" db="EMBL/GenBank/DDBJ databases">
        <title>Comparative Genomics of Spacecraft Associated Microbes.</title>
        <authorList>
            <person name="Tran M.T."/>
            <person name="Wright A."/>
            <person name="Seuylemezian A."/>
            <person name="Eisen J."/>
            <person name="Coil D."/>
        </authorList>
    </citation>
    <scope>NUCLEOTIDE SEQUENCE</scope>
    <source>
        <strain evidence="8">214.1.1</strain>
    </source>
</reference>
<organism evidence="8 9">
    <name type="scientific">Halalkalibacter oceani</name>
    <dbReference type="NCBI Taxonomy" id="1653776"/>
    <lineage>
        <taxon>Bacteria</taxon>
        <taxon>Bacillati</taxon>
        <taxon>Bacillota</taxon>
        <taxon>Bacilli</taxon>
        <taxon>Bacillales</taxon>
        <taxon>Bacillaceae</taxon>
        <taxon>Halalkalibacter</taxon>
    </lineage>
</organism>
<feature type="transmembrane region" description="Helical" evidence="7">
    <location>
        <begin position="139"/>
        <end position="157"/>
    </location>
</feature>
<evidence type="ECO:0000256" key="5">
    <source>
        <dbReference type="ARBA" id="ARBA00022989"/>
    </source>
</evidence>
<comment type="caution">
    <text evidence="8">The sequence shown here is derived from an EMBL/GenBank/DDBJ whole genome shotgun (WGS) entry which is preliminary data.</text>
</comment>